<keyword evidence="1" id="KW-0489">Methyltransferase</keyword>
<proteinExistence type="predicted"/>
<name>A0A2P2MMV6_RHIMU</name>
<protein>
    <submittedName>
        <fullName evidence="1">Histone-lysine N-methyltransferase SUVR2 isoform X1</fullName>
    </submittedName>
</protein>
<accession>A0A2P2MMV6</accession>
<reference evidence="1" key="1">
    <citation type="submission" date="2018-02" db="EMBL/GenBank/DDBJ databases">
        <title>Rhizophora mucronata_Transcriptome.</title>
        <authorList>
            <person name="Meera S.P."/>
            <person name="Sreeshan A."/>
            <person name="Augustine A."/>
        </authorList>
    </citation>
    <scope>NUCLEOTIDE SEQUENCE</scope>
    <source>
        <tissue evidence="1">Leaf</tissue>
    </source>
</reference>
<sequence>MMRCWNLARATCRGNTYKNAGLNVAAISCVAIVLCSVALGASCRFSLLPKKRVGVSELWKSCQKVHLCVSTLEKYLPPKSCMKGKRKGQEAQTLRDTRILFCWIHIGG</sequence>
<dbReference type="AlphaFoldDB" id="A0A2P2MMV6"/>
<dbReference type="GO" id="GO:0008168">
    <property type="term" value="F:methyltransferase activity"/>
    <property type="evidence" value="ECO:0007669"/>
    <property type="project" value="UniProtKB-KW"/>
</dbReference>
<dbReference type="PROSITE" id="PS51257">
    <property type="entry name" value="PROKAR_LIPOPROTEIN"/>
    <property type="match status" value="1"/>
</dbReference>
<dbReference type="EMBL" id="GGEC01051092">
    <property type="protein sequence ID" value="MBX31576.1"/>
    <property type="molecule type" value="Transcribed_RNA"/>
</dbReference>
<dbReference type="EMBL" id="GGEC01051093">
    <property type="protein sequence ID" value="MBX31577.1"/>
    <property type="molecule type" value="Transcribed_RNA"/>
</dbReference>
<evidence type="ECO:0000313" key="1">
    <source>
        <dbReference type="EMBL" id="MBX31576.1"/>
    </source>
</evidence>
<organism evidence="1">
    <name type="scientific">Rhizophora mucronata</name>
    <name type="common">Asiatic mangrove</name>
    <dbReference type="NCBI Taxonomy" id="61149"/>
    <lineage>
        <taxon>Eukaryota</taxon>
        <taxon>Viridiplantae</taxon>
        <taxon>Streptophyta</taxon>
        <taxon>Embryophyta</taxon>
        <taxon>Tracheophyta</taxon>
        <taxon>Spermatophyta</taxon>
        <taxon>Magnoliopsida</taxon>
        <taxon>eudicotyledons</taxon>
        <taxon>Gunneridae</taxon>
        <taxon>Pentapetalae</taxon>
        <taxon>rosids</taxon>
        <taxon>fabids</taxon>
        <taxon>Malpighiales</taxon>
        <taxon>Rhizophoraceae</taxon>
        <taxon>Rhizophora</taxon>
    </lineage>
</organism>
<dbReference type="GO" id="GO:0032259">
    <property type="term" value="P:methylation"/>
    <property type="evidence" value="ECO:0007669"/>
    <property type="project" value="UniProtKB-KW"/>
</dbReference>
<keyword evidence="1" id="KW-0808">Transferase</keyword>